<keyword evidence="4" id="KW-1185">Reference proteome</keyword>
<dbReference type="Gene3D" id="2.60.120.590">
    <property type="entry name" value="Alpha-ketoglutarate-dependent dioxygenase AlkB-like"/>
    <property type="match status" value="1"/>
</dbReference>
<organism evidence="3 4">
    <name type="scientific">Caenimonas terrae</name>
    <dbReference type="NCBI Taxonomy" id="696074"/>
    <lineage>
        <taxon>Bacteria</taxon>
        <taxon>Pseudomonadati</taxon>
        <taxon>Pseudomonadota</taxon>
        <taxon>Betaproteobacteria</taxon>
        <taxon>Burkholderiales</taxon>
        <taxon>Comamonadaceae</taxon>
        <taxon>Caenimonas</taxon>
    </lineage>
</organism>
<accession>A0ABW0NB34</accession>
<gene>
    <name evidence="3" type="ORF">ACFPOE_01265</name>
</gene>
<dbReference type="Proteomes" id="UP001596037">
    <property type="component" value="Unassembled WGS sequence"/>
</dbReference>
<dbReference type="EMBL" id="JBHSMF010000002">
    <property type="protein sequence ID" value="MFC5496149.1"/>
    <property type="molecule type" value="Genomic_DNA"/>
</dbReference>
<name>A0ABW0NB34_9BURK</name>
<evidence type="ECO:0000313" key="3">
    <source>
        <dbReference type="EMBL" id="MFC5496149.1"/>
    </source>
</evidence>
<sequence length="204" mass="22782">MGREQDRQAQASLFEQPPPQAPALPPGMVYQPDFLSAGEERLLLALIEGWPLEAMRYKAYTARRRVLSFGGKYDFDANRLREGLPIPAQLQPLRAKVAGWLGLAPQEFTQVLVAQYSAGTPLGWHRDVPDFEDVVGVSLLGEAVLRFRPWPHQVGKRAEVLKLAVAPRSIYLLRGAARWAWQHSVAPTGALRYSVTFRTAGRRA</sequence>
<dbReference type="GO" id="GO:0051213">
    <property type="term" value="F:dioxygenase activity"/>
    <property type="evidence" value="ECO:0007669"/>
    <property type="project" value="UniProtKB-KW"/>
</dbReference>
<dbReference type="InterPro" id="IPR005123">
    <property type="entry name" value="Oxoglu/Fe-dep_dioxygenase_dom"/>
</dbReference>
<keyword evidence="3" id="KW-0223">Dioxygenase</keyword>
<dbReference type="PANTHER" id="PTHR12463">
    <property type="entry name" value="OXYGENASE-RELATED"/>
    <property type="match status" value="1"/>
</dbReference>
<dbReference type="RefSeq" id="WP_376848180.1">
    <property type="nucleotide sequence ID" value="NZ_JBHSMF010000002.1"/>
</dbReference>
<dbReference type="InterPro" id="IPR037151">
    <property type="entry name" value="AlkB-like_sf"/>
</dbReference>
<proteinExistence type="predicted"/>
<dbReference type="InterPro" id="IPR032857">
    <property type="entry name" value="ALKBH4"/>
</dbReference>
<dbReference type="InterPro" id="IPR027450">
    <property type="entry name" value="AlkB-like"/>
</dbReference>
<evidence type="ECO:0000256" key="1">
    <source>
        <dbReference type="SAM" id="MobiDB-lite"/>
    </source>
</evidence>
<reference evidence="4" key="1">
    <citation type="journal article" date="2019" name="Int. J. Syst. Evol. Microbiol.">
        <title>The Global Catalogue of Microorganisms (GCM) 10K type strain sequencing project: providing services to taxonomists for standard genome sequencing and annotation.</title>
        <authorList>
            <consortium name="The Broad Institute Genomics Platform"/>
            <consortium name="The Broad Institute Genome Sequencing Center for Infectious Disease"/>
            <person name="Wu L."/>
            <person name="Ma J."/>
        </authorList>
    </citation>
    <scope>NUCLEOTIDE SEQUENCE [LARGE SCALE GENOMIC DNA]</scope>
    <source>
        <strain evidence="4">CCUG 57401</strain>
    </source>
</reference>
<comment type="caution">
    <text evidence="3">The sequence shown here is derived from an EMBL/GenBank/DDBJ whole genome shotgun (WGS) entry which is preliminary data.</text>
</comment>
<feature type="domain" description="Fe2OG dioxygenase" evidence="2">
    <location>
        <begin position="107"/>
        <end position="201"/>
    </location>
</feature>
<dbReference type="Pfam" id="PF13532">
    <property type="entry name" value="2OG-FeII_Oxy_2"/>
    <property type="match status" value="1"/>
</dbReference>
<evidence type="ECO:0000259" key="2">
    <source>
        <dbReference type="PROSITE" id="PS51471"/>
    </source>
</evidence>
<feature type="region of interest" description="Disordered" evidence="1">
    <location>
        <begin position="1"/>
        <end position="26"/>
    </location>
</feature>
<dbReference type="PROSITE" id="PS51471">
    <property type="entry name" value="FE2OG_OXY"/>
    <property type="match status" value="1"/>
</dbReference>
<dbReference type="SUPFAM" id="SSF51197">
    <property type="entry name" value="Clavaminate synthase-like"/>
    <property type="match status" value="1"/>
</dbReference>
<keyword evidence="3" id="KW-0560">Oxidoreductase</keyword>
<dbReference type="PANTHER" id="PTHR12463:SF1">
    <property type="entry name" value="2-OXOGLUTARATE AND FE-DEPENDENT OXYGENASE FAMILY PROTEIN"/>
    <property type="match status" value="1"/>
</dbReference>
<evidence type="ECO:0000313" key="4">
    <source>
        <dbReference type="Proteomes" id="UP001596037"/>
    </source>
</evidence>
<protein>
    <submittedName>
        <fullName evidence="3">Alpha-ketoglutarate-dependent dioxygenase AlkB</fullName>
    </submittedName>
</protein>
<feature type="compositionally biased region" description="Pro residues" evidence="1">
    <location>
        <begin position="16"/>
        <end position="25"/>
    </location>
</feature>